<proteinExistence type="predicted"/>
<sequence>MKKLCLLVMLTFILFGCSNEDKETNGAKTLSLEEQITNIMSEHELKDKEIIDYDMKKNFIYVIFKQKNEYSNGHYPDLVVLENQDGELKWIAGPNERTMSVGHLEADVMIFGMDKGPSVSLILPGENPSGSKIKDIKVLDESAKAVTYVEDLTEDFSKQYTYWISYTEEEPTHEDFEYIMQ</sequence>
<dbReference type="AlphaFoldDB" id="A0A841PVE7"/>
<reference evidence="1 2" key="1">
    <citation type="submission" date="2020-08" db="EMBL/GenBank/DDBJ databases">
        <title>Genomic Encyclopedia of Type Strains, Phase IV (KMG-IV): sequencing the most valuable type-strain genomes for metagenomic binning, comparative biology and taxonomic classification.</title>
        <authorList>
            <person name="Goeker M."/>
        </authorList>
    </citation>
    <scope>NUCLEOTIDE SEQUENCE [LARGE SCALE GENOMIC DNA]</scope>
    <source>
        <strain evidence="1 2">DSM 19612</strain>
    </source>
</reference>
<gene>
    <name evidence="1" type="ORF">HNQ94_000115</name>
</gene>
<accession>A0A841PVE7</accession>
<dbReference type="EMBL" id="JACHGH010000001">
    <property type="protein sequence ID" value="MBB6451694.1"/>
    <property type="molecule type" value="Genomic_DNA"/>
</dbReference>
<evidence type="ECO:0000313" key="1">
    <source>
        <dbReference type="EMBL" id="MBB6451694.1"/>
    </source>
</evidence>
<dbReference type="RefSeq" id="WP_174496316.1">
    <property type="nucleotide sequence ID" value="NZ_CADDWK010000007.1"/>
</dbReference>
<organism evidence="1 2">
    <name type="scientific">Salirhabdus euzebyi</name>
    <dbReference type="NCBI Taxonomy" id="394506"/>
    <lineage>
        <taxon>Bacteria</taxon>
        <taxon>Bacillati</taxon>
        <taxon>Bacillota</taxon>
        <taxon>Bacilli</taxon>
        <taxon>Bacillales</taxon>
        <taxon>Bacillaceae</taxon>
        <taxon>Salirhabdus</taxon>
    </lineage>
</organism>
<keyword evidence="2" id="KW-1185">Reference proteome</keyword>
<comment type="caution">
    <text evidence="1">The sequence shown here is derived from an EMBL/GenBank/DDBJ whole genome shotgun (WGS) entry which is preliminary data.</text>
</comment>
<protein>
    <recommendedName>
        <fullName evidence="3">Lipoprotein</fullName>
    </recommendedName>
</protein>
<dbReference type="Proteomes" id="UP000581688">
    <property type="component" value="Unassembled WGS sequence"/>
</dbReference>
<evidence type="ECO:0008006" key="3">
    <source>
        <dbReference type="Google" id="ProtNLM"/>
    </source>
</evidence>
<name>A0A841PVE7_9BACI</name>
<evidence type="ECO:0000313" key="2">
    <source>
        <dbReference type="Proteomes" id="UP000581688"/>
    </source>
</evidence>
<dbReference type="PROSITE" id="PS51257">
    <property type="entry name" value="PROKAR_LIPOPROTEIN"/>
    <property type="match status" value="1"/>
</dbReference>